<dbReference type="InterPro" id="IPR000560">
    <property type="entry name" value="His_Pase_clade-2"/>
</dbReference>
<organism evidence="3 5">
    <name type="scientific">Budvicia aquatica</name>
    <dbReference type="NCBI Taxonomy" id="82979"/>
    <lineage>
        <taxon>Bacteria</taxon>
        <taxon>Pseudomonadati</taxon>
        <taxon>Pseudomonadota</taxon>
        <taxon>Gammaproteobacteria</taxon>
        <taxon>Enterobacterales</taxon>
        <taxon>Budviciaceae</taxon>
        <taxon>Budvicia</taxon>
    </lineage>
</organism>
<sequence>MKTFNYRNILLLLPLLVPFSPSVMADNDEYQLEQVLMFSRHGLRAPLADAGSVLAQSTPKTWPAWDTQGGYLTPKGGVLESYFGKYVNSWMVSEGLFGKDKCPTNDEVVVYANSLQRTIATAQYFTLGAFPGCNVKVYHQAGIGIMDPTFNPVIKDDSEQFKQTALDAMNAIAGKHGLDGLNQQLKPAYDLLTAITDYKNAPVCLEQKRCDLNAEPASFTLVSNKEPGVTGPLRIGTSISDAFILQYYEGFPLKDIAWGKIKSDREWKQLASIKDHYGEVLFGSPEVAKNISAPLLNYINSKLTNGNDRNSSAKFNLLVGHDSNVSSLLSALKIKDYQLPGQFEKTPIGGKIVFERWSDKATGKPLMKIEYLYQTKEQIRNGDVLSLANPPKRVVLEMEDCPIDANGFCDFEVFKQAMKQAIQ</sequence>
<dbReference type="Proteomes" id="UP000224974">
    <property type="component" value="Unassembled WGS sequence"/>
</dbReference>
<dbReference type="GO" id="GO:0030288">
    <property type="term" value="C:outer membrane-bounded periplasmic space"/>
    <property type="evidence" value="ECO:0007669"/>
    <property type="project" value="TreeGrafter"/>
</dbReference>
<evidence type="ECO:0000313" key="3">
    <source>
        <dbReference type="EMBL" id="PHI30950.1"/>
    </source>
</evidence>
<dbReference type="SUPFAM" id="SSF53254">
    <property type="entry name" value="Phosphoglycerate mutase-like"/>
    <property type="match status" value="1"/>
</dbReference>
<reference evidence="5" key="1">
    <citation type="submission" date="2017-09" db="EMBL/GenBank/DDBJ databases">
        <title>FDA dAtabase for Regulatory Grade micrObial Sequences (FDA-ARGOS): Supporting development and validation of Infectious Disease Dx tests.</title>
        <authorList>
            <person name="Minogue T."/>
            <person name="Wolcott M."/>
            <person name="Wasieloski L."/>
            <person name="Aguilar W."/>
            <person name="Moore D."/>
            <person name="Tallon L."/>
            <person name="Sadzewicz L."/>
            <person name="Ott S."/>
            <person name="Zhao X."/>
            <person name="Nagaraj S."/>
            <person name="Vavikolanu K."/>
            <person name="Aluvathingal J."/>
            <person name="Nadendla S."/>
            <person name="Sichtig H."/>
        </authorList>
    </citation>
    <scope>NUCLEOTIDE SEQUENCE [LARGE SCALE GENOMIC DNA]</scope>
    <source>
        <strain evidence="5">FDAARGOS_387</strain>
    </source>
</reference>
<feature type="signal peptide" evidence="2">
    <location>
        <begin position="1"/>
        <end position="25"/>
    </location>
</feature>
<dbReference type="Proteomes" id="UP000373449">
    <property type="component" value="Unassembled WGS sequence"/>
</dbReference>
<protein>
    <submittedName>
        <fullName evidence="3 4">Glucose-1-phosphatase</fullName>
        <ecNumber evidence="4">3.1.3.10</ecNumber>
    </submittedName>
</protein>
<evidence type="ECO:0000313" key="6">
    <source>
        <dbReference type="Proteomes" id="UP000373449"/>
    </source>
</evidence>
<dbReference type="PANTHER" id="PTHR11567">
    <property type="entry name" value="ACID PHOSPHATASE-RELATED"/>
    <property type="match status" value="1"/>
</dbReference>
<evidence type="ECO:0000313" key="5">
    <source>
        <dbReference type="Proteomes" id="UP000224974"/>
    </source>
</evidence>
<dbReference type="EMBL" id="CAADJA010000002">
    <property type="protein sequence ID" value="VFS50975.1"/>
    <property type="molecule type" value="Genomic_DNA"/>
</dbReference>
<accession>A0A2C6C3L8</accession>
<dbReference type="PROSITE" id="PS00778">
    <property type="entry name" value="HIS_ACID_PHOSPHAT_2"/>
    <property type="match status" value="1"/>
</dbReference>
<dbReference type="Gene3D" id="3.40.50.1240">
    <property type="entry name" value="Phosphoglycerate mutase-like"/>
    <property type="match status" value="2"/>
</dbReference>
<dbReference type="EC" id="3.1.3.10" evidence="4"/>
<comment type="similarity">
    <text evidence="1">Belongs to the histidine acid phosphatase family.</text>
</comment>
<dbReference type="STRING" id="1111728.GCA_000427805_04997"/>
<keyword evidence="4" id="KW-0378">Hydrolase</keyword>
<keyword evidence="2" id="KW-0732">Signal</keyword>
<dbReference type="InterPro" id="IPR029033">
    <property type="entry name" value="His_PPase_superfam"/>
</dbReference>
<evidence type="ECO:0000313" key="4">
    <source>
        <dbReference type="EMBL" id="VFS50975.1"/>
    </source>
</evidence>
<dbReference type="NCBIfam" id="NF007553">
    <property type="entry name" value="PRK10173.1"/>
    <property type="match status" value="1"/>
</dbReference>
<reference evidence="3" key="2">
    <citation type="submission" date="2017-09" db="EMBL/GenBank/DDBJ databases">
        <title>FDA dAtabase for Regulatory Grade micrObial Sequences (FDA-ARGOS): Supporting development and validation of Infectious Disease Dx tests.</title>
        <authorList>
            <person name="Minogue T."/>
            <person name="Wolcott M."/>
            <person name="Wasieloski L."/>
            <person name="Aguilar W."/>
            <person name="Moore D."/>
            <person name="Tallon L.J."/>
            <person name="Sadzewicz L."/>
            <person name="Ott S."/>
            <person name="Zhao X."/>
            <person name="Nagaraj S."/>
            <person name="Vavikolanu K."/>
            <person name="Aluvathingal J."/>
            <person name="Nadendla S."/>
            <person name="Sichtig H."/>
        </authorList>
    </citation>
    <scope>NUCLEOTIDE SEQUENCE</scope>
    <source>
        <strain evidence="3">FDAARGOS_387</strain>
    </source>
</reference>
<reference evidence="4 6" key="3">
    <citation type="submission" date="2019-03" db="EMBL/GenBank/DDBJ databases">
        <authorList>
            <consortium name="Pathogen Informatics"/>
        </authorList>
    </citation>
    <scope>NUCLEOTIDE SEQUENCE [LARGE SCALE GENOMIC DNA]</scope>
    <source>
        <strain evidence="4 6">NCTC12282</strain>
    </source>
</reference>
<dbReference type="InterPro" id="IPR033379">
    <property type="entry name" value="Acid_Pase_AS"/>
</dbReference>
<dbReference type="InterPro" id="IPR050645">
    <property type="entry name" value="Histidine_acid_phosphatase"/>
</dbReference>
<evidence type="ECO:0000256" key="2">
    <source>
        <dbReference type="SAM" id="SignalP"/>
    </source>
</evidence>
<keyword evidence="5" id="KW-1185">Reference proteome</keyword>
<name>A0A2C6C3L8_9GAMM</name>
<dbReference type="EMBL" id="PDDX01000001">
    <property type="protein sequence ID" value="PHI30950.1"/>
    <property type="molecule type" value="Genomic_DNA"/>
</dbReference>
<proteinExistence type="inferred from homology"/>
<dbReference type="AlphaFoldDB" id="A0A2C6C3L8"/>
<dbReference type="PANTHER" id="PTHR11567:SF135">
    <property type="entry name" value="GLUCOSE-1-PHOSPHATASE"/>
    <property type="match status" value="1"/>
</dbReference>
<dbReference type="Pfam" id="PF00328">
    <property type="entry name" value="His_Phos_2"/>
    <property type="match status" value="1"/>
</dbReference>
<dbReference type="CDD" id="cd07061">
    <property type="entry name" value="HP_HAP_like"/>
    <property type="match status" value="1"/>
</dbReference>
<gene>
    <name evidence="4" type="primary">agp</name>
    <name evidence="3" type="ORF">CRN84_17200</name>
    <name evidence="4" type="ORF">NCTC12282_04780</name>
</gene>
<feature type="chain" id="PRO_5036315780" evidence="2">
    <location>
        <begin position="26"/>
        <end position="423"/>
    </location>
</feature>
<dbReference type="GO" id="GO:0008877">
    <property type="term" value="F:glucose-1-phosphatase activity"/>
    <property type="evidence" value="ECO:0007669"/>
    <property type="project" value="UniProtKB-EC"/>
</dbReference>
<dbReference type="OrthoDB" id="395886at2"/>
<evidence type="ECO:0000256" key="1">
    <source>
        <dbReference type="ARBA" id="ARBA00005375"/>
    </source>
</evidence>